<dbReference type="InterPro" id="IPR002553">
    <property type="entry name" value="Clathrin/coatomer_adapt-like_N"/>
</dbReference>
<dbReference type="FunFam" id="2.60.40.1480:FF:000001">
    <property type="entry name" value="Coatomer subunit gamma"/>
    <property type="match status" value="1"/>
</dbReference>
<keyword evidence="9" id="KW-0653">Protein transport</keyword>
<dbReference type="EMBL" id="UZAG01015454">
    <property type="protein sequence ID" value="VDO20466.1"/>
    <property type="molecule type" value="Genomic_DNA"/>
</dbReference>
<proteinExistence type="inferred from homology"/>
<dbReference type="InterPro" id="IPR012295">
    <property type="entry name" value="TBP_dom_sf"/>
</dbReference>
<dbReference type="Proteomes" id="UP000280834">
    <property type="component" value="Unassembled WGS sequence"/>
</dbReference>
<dbReference type="WBParaSite" id="BTMF_0000782201-mRNA-1">
    <property type="protein sequence ID" value="BTMF_0000782201-mRNA-1"/>
    <property type="gene ID" value="BTMF_0000782201"/>
</dbReference>
<feature type="domain" description="Clathrin/coatomer adaptor adaptin-like N-terminal" evidence="15">
    <location>
        <begin position="39"/>
        <end position="567"/>
    </location>
</feature>
<comment type="function">
    <text evidence="13">The coatomer is a cytosolic protein complex that binds to dilysine motifs and reversibly associates with Golgi non-clathrin-coated vesicles, which further mediate biosynthetic protein transport from the ER, via the Golgi up to the trans Golgi network. Coatomer complex is required for budding from Golgi membranes, and is essential for the retrograde Golgi-to-ER transport of dilysine-tagged proteins.</text>
</comment>
<dbReference type="GO" id="GO:0030126">
    <property type="term" value="C:COPI vesicle coat"/>
    <property type="evidence" value="ECO:0007669"/>
    <property type="project" value="InterPro"/>
</dbReference>
<evidence type="ECO:0000259" key="15">
    <source>
        <dbReference type="Pfam" id="PF01602"/>
    </source>
</evidence>
<dbReference type="Gene3D" id="1.25.10.10">
    <property type="entry name" value="Leucine-rich Repeat Variant"/>
    <property type="match status" value="2"/>
</dbReference>
<dbReference type="GO" id="GO:0006886">
    <property type="term" value="P:intracellular protein transport"/>
    <property type="evidence" value="ECO:0007669"/>
    <property type="project" value="InterPro"/>
</dbReference>
<evidence type="ECO:0000256" key="1">
    <source>
        <dbReference type="ARBA" id="ARBA00004255"/>
    </source>
</evidence>
<accession>A0A158PSX0</accession>
<evidence type="ECO:0000313" key="19">
    <source>
        <dbReference type="Proteomes" id="UP000280834"/>
    </source>
</evidence>
<dbReference type="GO" id="GO:0005783">
    <property type="term" value="C:endoplasmic reticulum"/>
    <property type="evidence" value="ECO:0007669"/>
    <property type="project" value="TreeGrafter"/>
</dbReference>
<evidence type="ECO:0000256" key="10">
    <source>
        <dbReference type="ARBA" id="ARBA00023034"/>
    </source>
</evidence>
<dbReference type="FunFam" id="3.30.310.10:FF:000011">
    <property type="entry name" value="Coatomer subunit gamma"/>
    <property type="match status" value="1"/>
</dbReference>
<evidence type="ECO:0000256" key="12">
    <source>
        <dbReference type="ARBA" id="ARBA00023329"/>
    </source>
</evidence>
<evidence type="ECO:0000256" key="6">
    <source>
        <dbReference type="ARBA" id="ARBA00022490"/>
    </source>
</evidence>
<evidence type="ECO:0000259" key="17">
    <source>
        <dbReference type="Pfam" id="PF16381"/>
    </source>
</evidence>
<keyword evidence="6" id="KW-0963">Cytoplasm</keyword>
<reference evidence="20" key="1">
    <citation type="submission" date="2016-04" db="UniProtKB">
        <authorList>
            <consortium name="WormBaseParasite"/>
        </authorList>
    </citation>
    <scope>IDENTIFICATION</scope>
</reference>
<dbReference type="InterPro" id="IPR037067">
    <property type="entry name" value="Coatomer_gsu_app_sf"/>
</dbReference>
<evidence type="ECO:0000256" key="8">
    <source>
        <dbReference type="ARBA" id="ARBA00022892"/>
    </source>
</evidence>
<organism evidence="20">
    <name type="scientific">Brugia timori</name>
    <dbReference type="NCBI Taxonomy" id="42155"/>
    <lineage>
        <taxon>Eukaryota</taxon>
        <taxon>Metazoa</taxon>
        <taxon>Ecdysozoa</taxon>
        <taxon>Nematoda</taxon>
        <taxon>Chromadorea</taxon>
        <taxon>Rhabditida</taxon>
        <taxon>Spirurina</taxon>
        <taxon>Spiruromorpha</taxon>
        <taxon>Filarioidea</taxon>
        <taxon>Onchocercidae</taxon>
        <taxon>Brugia</taxon>
    </lineage>
</organism>
<dbReference type="GO" id="GO:0006891">
    <property type="term" value="P:intra-Golgi vesicle-mediated transport"/>
    <property type="evidence" value="ECO:0007669"/>
    <property type="project" value="TreeGrafter"/>
</dbReference>
<evidence type="ECO:0000256" key="11">
    <source>
        <dbReference type="ARBA" id="ARBA00023136"/>
    </source>
</evidence>
<dbReference type="SUPFAM" id="SSF55711">
    <property type="entry name" value="Subdomain of clathrin and coatomer appendage domain"/>
    <property type="match status" value="1"/>
</dbReference>
<dbReference type="Gene3D" id="2.60.40.1480">
    <property type="entry name" value="Coatomer, gamma subunit, appendage domain"/>
    <property type="match status" value="1"/>
</dbReference>
<keyword evidence="12" id="KW-0968">Cytoplasmic vesicle</keyword>
<dbReference type="GO" id="GO:0009306">
    <property type="term" value="P:protein secretion"/>
    <property type="evidence" value="ECO:0007669"/>
    <property type="project" value="TreeGrafter"/>
</dbReference>
<dbReference type="InterPro" id="IPR032154">
    <property type="entry name" value="Coatomer_g_Cpla"/>
</dbReference>
<dbReference type="InterPro" id="IPR013040">
    <property type="entry name" value="Coatomer_gsu_app_Ig-like_dom"/>
</dbReference>
<gene>
    <name evidence="18" type="ORF">BTMF_LOCUS5936</name>
</gene>
<evidence type="ECO:0000256" key="7">
    <source>
        <dbReference type="ARBA" id="ARBA00022737"/>
    </source>
</evidence>
<evidence type="ECO:0000256" key="9">
    <source>
        <dbReference type="ARBA" id="ARBA00022927"/>
    </source>
</evidence>
<evidence type="ECO:0000256" key="5">
    <source>
        <dbReference type="ARBA" id="ARBA00022448"/>
    </source>
</evidence>
<evidence type="ECO:0000256" key="2">
    <source>
        <dbReference type="ARBA" id="ARBA00004347"/>
    </source>
</evidence>
<dbReference type="SUPFAM" id="SSF48371">
    <property type="entry name" value="ARM repeat"/>
    <property type="match status" value="1"/>
</dbReference>
<feature type="domain" description="Coatomer gamma subunit appendage Ig-like subdomain" evidence="16">
    <location>
        <begin position="646"/>
        <end position="793"/>
    </location>
</feature>
<dbReference type="GO" id="GO:0006888">
    <property type="term" value="P:endoplasmic reticulum to Golgi vesicle-mediated transport"/>
    <property type="evidence" value="ECO:0007669"/>
    <property type="project" value="TreeGrafter"/>
</dbReference>
<dbReference type="GO" id="GO:0072384">
    <property type="term" value="P:organelle transport along microtubule"/>
    <property type="evidence" value="ECO:0007669"/>
    <property type="project" value="TreeGrafter"/>
</dbReference>
<keyword evidence="11" id="KW-0472">Membrane</keyword>
<evidence type="ECO:0000256" key="14">
    <source>
        <dbReference type="ARBA" id="ARBA00081297"/>
    </source>
</evidence>
<dbReference type="Gene3D" id="3.30.310.10">
    <property type="entry name" value="TATA-Binding Protein"/>
    <property type="match status" value="1"/>
</dbReference>
<evidence type="ECO:0000256" key="13">
    <source>
        <dbReference type="ARBA" id="ARBA00025536"/>
    </source>
</evidence>
<comment type="similarity">
    <text evidence="3">Belongs to the COPG family.</text>
</comment>
<feature type="domain" description="Coatomer subunit gamma C-terminal" evidence="17">
    <location>
        <begin position="796"/>
        <end position="896"/>
    </location>
</feature>
<dbReference type="Pfam" id="PF08752">
    <property type="entry name" value="COP-gamma_platf"/>
    <property type="match status" value="1"/>
</dbReference>
<dbReference type="Pfam" id="PF01602">
    <property type="entry name" value="Adaptin_N"/>
    <property type="match status" value="1"/>
</dbReference>
<dbReference type="GO" id="GO:0005198">
    <property type="term" value="F:structural molecule activity"/>
    <property type="evidence" value="ECO:0007669"/>
    <property type="project" value="InterPro"/>
</dbReference>
<dbReference type="FunFam" id="1.25.10.10:FF:000382">
    <property type="entry name" value="Coatomer subunit gamma"/>
    <property type="match status" value="1"/>
</dbReference>
<dbReference type="AlphaFoldDB" id="A0A158PSX0"/>
<keyword evidence="10" id="KW-0333">Golgi apparatus</keyword>
<evidence type="ECO:0000256" key="4">
    <source>
        <dbReference type="ARBA" id="ARBA00011775"/>
    </source>
</evidence>
<dbReference type="PANTHER" id="PTHR10261">
    <property type="entry name" value="COATOMER SUBUNIT GAMMA"/>
    <property type="match status" value="1"/>
</dbReference>
<dbReference type="InterPro" id="IPR011989">
    <property type="entry name" value="ARM-like"/>
</dbReference>
<dbReference type="InterPro" id="IPR009028">
    <property type="entry name" value="Coatomer/calthrin_app_sub_C"/>
</dbReference>
<dbReference type="GO" id="GO:0005793">
    <property type="term" value="C:endoplasmic reticulum-Golgi intermediate compartment"/>
    <property type="evidence" value="ECO:0007669"/>
    <property type="project" value="TreeGrafter"/>
</dbReference>
<dbReference type="PANTHER" id="PTHR10261:SF0">
    <property type="entry name" value="COATOMER SUBUNIT GAMMA-2"/>
    <property type="match status" value="1"/>
</dbReference>
<dbReference type="FunFam" id="1.25.10.10:FF:000071">
    <property type="entry name" value="Coatomer subunit gamma"/>
    <property type="match status" value="1"/>
</dbReference>
<dbReference type="InterPro" id="IPR013041">
    <property type="entry name" value="Clathrin_app_Ig-like_sf"/>
</dbReference>
<comment type="subcellular location">
    <subcellularLocation>
        <location evidence="2">Cytoplasmic vesicle</location>
        <location evidence="2">COPI-coated vesicle membrane</location>
        <topology evidence="2">Peripheral membrane protein</topology>
        <orientation evidence="2">Cytoplasmic side</orientation>
    </subcellularLocation>
    <subcellularLocation>
        <location evidence="1">Golgi apparatus membrane</location>
        <topology evidence="1">Peripheral membrane protein</topology>
        <orientation evidence="1">Cytoplasmic side</orientation>
    </subcellularLocation>
</comment>
<reference evidence="18 19" key="2">
    <citation type="submission" date="2018-11" db="EMBL/GenBank/DDBJ databases">
        <authorList>
            <consortium name="Pathogen Informatics"/>
        </authorList>
    </citation>
    <scope>NUCLEOTIDE SEQUENCE [LARGE SCALE GENOMIC DNA]</scope>
</reference>
<dbReference type="Pfam" id="PF16381">
    <property type="entry name" value="Coatomer_g_Cpla"/>
    <property type="match status" value="1"/>
</dbReference>
<protein>
    <recommendedName>
        <fullName evidence="14">Gamma-coat protein</fullName>
    </recommendedName>
</protein>
<evidence type="ECO:0000256" key="3">
    <source>
        <dbReference type="ARBA" id="ARBA00010720"/>
    </source>
</evidence>
<dbReference type="SUPFAM" id="SSF49348">
    <property type="entry name" value="Clathrin adaptor appendage domain"/>
    <property type="match status" value="1"/>
</dbReference>
<keyword evidence="5" id="KW-0813">Transport</keyword>
<evidence type="ECO:0000259" key="16">
    <source>
        <dbReference type="Pfam" id="PF08752"/>
    </source>
</evidence>
<keyword evidence="8" id="KW-0931">ER-Golgi transport</keyword>
<comment type="subunit">
    <text evidence="4">Oligomeric complex that consists of at least the alpha, beta, beta', gamma, delta, epsilon and zeta subunits.</text>
</comment>
<keyword evidence="7" id="KW-0677">Repeat</keyword>
<dbReference type="GO" id="GO:0000139">
    <property type="term" value="C:Golgi membrane"/>
    <property type="evidence" value="ECO:0007669"/>
    <property type="project" value="UniProtKB-SubCell"/>
</dbReference>
<sequence>MTREDINYNCRLSFNFLEMKRDKKDEENGGGNPFSNLDKTTVLQEARVFNETPINARRCSLILSKLLYLRQQGEAIGRTEATEAFFAVTKLWQSKDSNLRRLVYLAIKEFCDISNDVIIVTSSLTKDMTGREDVYRAPAIRALCCIIDGSMLQAIERYMKQAIVDRNSAVASAALVSSFHLLRKNPEVVRRWANEVQEAVSSDSEMLKIKWMLKKARFSNMVQFHALGLLYHIRSGDRLAVNKLVQKWSKSSLRSPFATCYLIRLATKLIEDDEAGTESPFFQFIESCLRHKCEMVIYEAASAIVRLPRTTSSELSPAISVLQLFCSSPKPALRFAAVRTLNKVSVKHPQAVTSCNVDLEQLITDQNRSIATLAITTLLKTGAESSVERLMKQISTFVNEISDEFKVVVIEAIRSLCSRYPRKHSTLMSFLATMLRDDGGFDYKKSIVDTIIAIIAENSDAKEAGLSHLCEFIEDCEHPVLATRILHLLGREAPTTSSPSRYIRFIYNRVILEATQVRAAAVSALAKFGAQCPDLRPSIQVLLKRCLLDSDDEVRDRATYFLSILETENPHLIANYILNGLQVSVLGLERAVEQYVTNGDYDKPFDLKIVPISALPLSITEVKKPSLSVEIISDKKEERKISRQEIYAEQLSAIPEFVTLGPLFKSSQPVALTDEVTEYSVMCVKHIFPQHVVLQFDCNNTLNDQLLENVYVELEQTPDTEGWLILHTIPLEKLPFGIQSTTYVLLKIPSTNAVTGTFSASLKFKVRDIDPATGEFEGDETYNDVFVLEEVEIMVADHVQPMQRTNFAVSWEQIGDRNENEDTYALSTVHTLQDAVRELIKCIGLGPCERSDHVTEGKNAHLLLLAGVFRGGHEVLAKARLALDSVDKTVTMNFIVSCFTKSFTRYHRIKHSNVEKQSYLKHKMSREGKITLDVTEANAVPSFDNIELALKGFQNNIFEDLKMSASGAKKLKLDCSRKEDFIGENINGSNDSKTISASGSTDSSIIRQKEKECNDSATYPTSCRFCGGMLRAIDKYREDQKLTLQCRNRECMKFNGVTSDKQAKQFLSEMAKPKAPHIDYGWYLSDPVKHSYGIFASHDSSDSEVDRSNVNVRPIIQDGNIMLRVFGQKRLVRLL</sequence>
<dbReference type="InterPro" id="IPR016024">
    <property type="entry name" value="ARM-type_fold"/>
</dbReference>
<evidence type="ECO:0000313" key="20">
    <source>
        <dbReference type="WBParaSite" id="BTMF_0000782201-mRNA-1"/>
    </source>
</evidence>
<keyword evidence="19" id="KW-1185">Reference proteome</keyword>
<evidence type="ECO:0000313" key="18">
    <source>
        <dbReference type="EMBL" id="VDO20466.1"/>
    </source>
</evidence>
<name>A0A158PSX0_9BILA</name>
<dbReference type="STRING" id="42155.A0A158PSX0"/>
<dbReference type="InterPro" id="IPR017106">
    <property type="entry name" value="Coatomer_gsu"/>
</dbReference>